<dbReference type="AlphaFoldDB" id="A0AAW0YWL5"/>
<proteinExistence type="predicted"/>
<sequence length="298" mass="33122">MSQIRVALAQTCPVVAATGPAIDSDAVFEVLERNLQDAKCWVEQASQEKADVVVFPEYFLQGLVDSGRQHLITYLSHLAKEYNVSIVGTIVHSSCDGLPTTSPFDHLISSSSQTKLSEWRKFVRENPGTNHSPELRNTAFYIEAGSGKVLDEFVKRNLWHPERDYLKPGQAGHQVFDTKWGRCGFLICDIIHNHHPNPPKYENEILSTLSYARAFETETAWVMCNAGGPAEEGYIGGSGVWMPLKGKVGGHEGEQVGLKVVDVDLEVLKVSSRARNMSDFLQDARALYKIRADYDARG</sequence>
<dbReference type="InterPro" id="IPR050345">
    <property type="entry name" value="Aliph_Amidase/BUP"/>
</dbReference>
<dbReference type="InterPro" id="IPR003010">
    <property type="entry name" value="C-N_Hydrolase"/>
</dbReference>
<dbReference type="EMBL" id="JBCAWK010000010">
    <property type="protein sequence ID" value="KAK8847724.1"/>
    <property type="molecule type" value="Genomic_DNA"/>
</dbReference>
<dbReference type="CDD" id="cd07197">
    <property type="entry name" value="nitrilase"/>
    <property type="match status" value="1"/>
</dbReference>
<protein>
    <recommendedName>
        <fullName evidence="2">CN hydrolase domain-containing protein</fullName>
    </recommendedName>
</protein>
<evidence type="ECO:0000259" key="2">
    <source>
        <dbReference type="PROSITE" id="PS50263"/>
    </source>
</evidence>
<gene>
    <name evidence="3" type="ORF">IAR55_005583</name>
</gene>
<dbReference type="Pfam" id="PF00795">
    <property type="entry name" value="CN_hydrolase"/>
    <property type="match status" value="1"/>
</dbReference>
<evidence type="ECO:0000313" key="4">
    <source>
        <dbReference type="Proteomes" id="UP001388673"/>
    </source>
</evidence>
<dbReference type="GO" id="GO:0016811">
    <property type="term" value="F:hydrolase activity, acting on carbon-nitrogen (but not peptide) bonds, in linear amides"/>
    <property type="evidence" value="ECO:0007669"/>
    <property type="project" value="TreeGrafter"/>
</dbReference>
<evidence type="ECO:0000313" key="3">
    <source>
        <dbReference type="EMBL" id="KAK8847724.1"/>
    </source>
</evidence>
<accession>A0AAW0YWL5</accession>
<dbReference type="InterPro" id="IPR036526">
    <property type="entry name" value="C-N_Hydrolase_sf"/>
</dbReference>
<dbReference type="PROSITE" id="PS50263">
    <property type="entry name" value="CN_HYDROLASE"/>
    <property type="match status" value="1"/>
</dbReference>
<dbReference type="SUPFAM" id="SSF56317">
    <property type="entry name" value="Carbon-nitrogen hydrolase"/>
    <property type="match status" value="1"/>
</dbReference>
<dbReference type="RefSeq" id="XP_066801242.1">
    <property type="nucleotide sequence ID" value="XM_066948674.1"/>
</dbReference>
<dbReference type="Proteomes" id="UP001388673">
    <property type="component" value="Unassembled WGS sequence"/>
</dbReference>
<name>A0AAW0YWL5_9TREE</name>
<evidence type="ECO:0000256" key="1">
    <source>
        <dbReference type="ARBA" id="ARBA00022801"/>
    </source>
</evidence>
<dbReference type="PANTHER" id="PTHR43674">
    <property type="entry name" value="NITRILASE C965.09-RELATED"/>
    <property type="match status" value="1"/>
</dbReference>
<reference evidence="3 4" key="1">
    <citation type="journal article" date="2024" name="bioRxiv">
        <title>Comparative genomics of Cryptococcus and Kwoniella reveals pathogenesis evolution and contrasting karyotype dynamics via intercentromeric recombination or chromosome fusion.</title>
        <authorList>
            <person name="Coelho M.A."/>
            <person name="David-Palma M."/>
            <person name="Shea T."/>
            <person name="Bowers K."/>
            <person name="McGinley-Smith S."/>
            <person name="Mohammad A.W."/>
            <person name="Gnirke A."/>
            <person name="Yurkov A.M."/>
            <person name="Nowrousian M."/>
            <person name="Sun S."/>
            <person name="Cuomo C.A."/>
            <person name="Heitman J."/>
        </authorList>
    </citation>
    <scope>NUCLEOTIDE SEQUENCE [LARGE SCALE GENOMIC DNA]</scope>
    <source>
        <strain evidence="3 4">CBS 13917</strain>
    </source>
</reference>
<keyword evidence="4" id="KW-1185">Reference proteome</keyword>
<feature type="domain" description="CN hydrolase" evidence="2">
    <location>
        <begin position="4"/>
        <end position="265"/>
    </location>
</feature>
<organism evidence="3 4">
    <name type="scientific">Kwoniella newhampshirensis</name>
    <dbReference type="NCBI Taxonomy" id="1651941"/>
    <lineage>
        <taxon>Eukaryota</taxon>
        <taxon>Fungi</taxon>
        <taxon>Dikarya</taxon>
        <taxon>Basidiomycota</taxon>
        <taxon>Agaricomycotina</taxon>
        <taxon>Tremellomycetes</taxon>
        <taxon>Tremellales</taxon>
        <taxon>Cryptococcaceae</taxon>
        <taxon>Kwoniella</taxon>
    </lineage>
</organism>
<dbReference type="KEGG" id="kne:92182841"/>
<comment type="caution">
    <text evidence="3">The sequence shown here is derived from an EMBL/GenBank/DDBJ whole genome shotgun (WGS) entry which is preliminary data.</text>
</comment>
<dbReference type="GeneID" id="92182841"/>
<dbReference type="PANTHER" id="PTHR43674:SF16">
    <property type="entry name" value="CARBON-NITROGEN FAMILY, PUTATIVE (AFU_ORTHOLOGUE AFUA_5G02350)-RELATED"/>
    <property type="match status" value="1"/>
</dbReference>
<keyword evidence="1" id="KW-0378">Hydrolase</keyword>
<dbReference type="Gene3D" id="3.60.110.10">
    <property type="entry name" value="Carbon-nitrogen hydrolase"/>
    <property type="match status" value="1"/>
</dbReference>